<gene>
    <name evidence="8" type="ORF">SAMN05216402_0666</name>
</gene>
<keyword evidence="2 4" id="KW-0547">Nucleotide-binding</keyword>
<keyword evidence="1 4" id="KW-0808">Transferase</keyword>
<evidence type="ECO:0000256" key="1">
    <source>
        <dbReference type="ARBA" id="ARBA00022679"/>
    </source>
</evidence>
<protein>
    <recommendedName>
        <fullName evidence="4">Cobalamin adenosyltransferase</fullName>
        <ecNumber evidence="4">2.5.1.-</ecNumber>
    </recommendedName>
</protein>
<evidence type="ECO:0000256" key="2">
    <source>
        <dbReference type="ARBA" id="ARBA00022741"/>
    </source>
</evidence>
<dbReference type="InterPro" id="IPR016030">
    <property type="entry name" value="CblAdoTrfase-like"/>
</dbReference>
<organism evidence="8 9">
    <name type="scientific">Nitrosospira multiformis</name>
    <dbReference type="NCBI Taxonomy" id="1231"/>
    <lineage>
        <taxon>Bacteria</taxon>
        <taxon>Pseudomonadati</taxon>
        <taxon>Pseudomonadota</taxon>
        <taxon>Betaproteobacteria</taxon>
        <taxon>Nitrosomonadales</taxon>
        <taxon>Nitrosomonadaceae</taxon>
        <taxon>Nitrosospira</taxon>
    </lineage>
</organism>
<keyword evidence="5" id="KW-0175">Coiled coil</keyword>
<dbReference type="NCBIfam" id="TIGR00636">
    <property type="entry name" value="PduO_Nterm"/>
    <property type="match status" value="1"/>
</dbReference>
<name>A0ABY0T7G7_9PROT</name>
<evidence type="ECO:0000313" key="8">
    <source>
        <dbReference type="EMBL" id="SDQ39056.1"/>
    </source>
</evidence>
<evidence type="ECO:0000256" key="4">
    <source>
        <dbReference type="RuleBase" id="RU366026"/>
    </source>
</evidence>
<feature type="coiled-coil region" evidence="5">
    <location>
        <begin position="82"/>
        <end position="109"/>
    </location>
</feature>
<feature type="region of interest" description="Disordered" evidence="6">
    <location>
        <begin position="1"/>
        <end position="24"/>
    </location>
</feature>
<keyword evidence="9" id="KW-1185">Reference proteome</keyword>
<keyword evidence="4" id="KW-0169">Cobalamin biosynthesis</keyword>
<accession>A0ABY0T7G7</accession>
<evidence type="ECO:0000259" key="7">
    <source>
        <dbReference type="Pfam" id="PF01923"/>
    </source>
</evidence>
<dbReference type="PANTHER" id="PTHR12213">
    <property type="entry name" value="CORRINOID ADENOSYLTRANSFERASE"/>
    <property type="match status" value="1"/>
</dbReference>
<proteinExistence type="inferred from homology"/>
<sequence>MGKRLTKIYTRTGDDGTTGLGDGTRSAKESLRIEAIGTVDELNSCIGVLLAENIEEGVRLKLENIQHDLFDLGGDLSIPGRSSMSEAQVSRLENQLDEYNSTLTALKEFILPGGARAAALCHVARAVCRRAERWLVRMARSEAMIPFHIQYLNRLSDFLFVLSRVLNRQQGVEDVLWQPGKNRVPDPV</sequence>
<evidence type="ECO:0000256" key="5">
    <source>
        <dbReference type="SAM" id="Coils"/>
    </source>
</evidence>
<dbReference type="PANTHER" id="PTHR12213:SF0">
    <property type="entry name" value="CORRINOID ADENOSYLTRANSFERASE MMAB"/>
    <property type="match status" value="1"/>
</dbReference>
<dbReference type="Pfam" id="PF01923">
    <property type="entry name" value="Cob_adeno_trans"/>
    <property type="match status" value="1"/>
</dbReference>
<dbReference type="EMBL" id="FNKY01000001">
    <property type="protein sequence ID" value="SDQ39056.1"/>
    <property type="molecule type" value="Genomic_DNA"/>
</dbReference>
<dbReference type="InterPro" id="IPR029499">
    <property type="entry name" value="PduO-typ"/>
</dbReference>
<dbReference type="Gene3D" id="1.20.1200.10">
    <property type="entry name" value="Cobalamin adenosyltransferase-like"/>
    <property type="match status" value="1"/>
</dbReference>
<dbReference type="SUPFAM" id="SSF89028">
    <property type="entry name" value="Cobalamin adenosyltransferase-like"/>
    <property type="match status" value="1"/>
</dbReference>
<dbReference type="Proteomes" id="UP000183471">
    <property type="component" value="Unassembled WGS sequence"/>
</dbReference>
<evidence type="ECO:0000256" key="6">
    <source>
        <dbReference type="SAM" id="MobiDB-lite"/>
    </source>
</evidence>
<dbReference type="RefSeq" id="WP_074630784.1">
    <property type="nucleotide sequence ID" value="NZ_FNKY01000001.1"/>
</dbReference>
<comment type="catalytic activity">
    <reaction evidence="4">
        <text>2 cob(II)alamin + AH2 + 2 ATP = 2 adenosylcob(III)alamin + 2 triphosphate + A + 2 H(+)</text>
        <dbReference type="Rhea" id="RHEA:53304"/>
        <dbReference type="ChEBI" id="CHEBI:13193"/>
        <dbReference type="ChEBI" id="CHEBI:15378"/>
        <dbReference type="ChEBI" id="CHEBI:16304"/>
        <dbReference type="ChEBI" id="CHEBI:17499"/>
        <dbReference type="ChEBI" id="CHEBI:18036"/>
        <dbReference type="ChEBI" id="CHEBI:18408"/>
        <dbReference type="ChEBI" id="CHEBI:30616"/>
    </reaction>
</comment>
<evidence type="ECO:0000256" key="3">
    <source>
        <dbReference type="ARBA" id="ARBA00022840"/>
    </source>
</evidence>
<keyword evidence="3 4" id="KW-0067">ATP-binding</keyword>
<comment type="similarity">
    <text evidence="4">Belongs to the Cob(I)alamin adenosyltransferase family.</text>
</comment>
<comment type="caution">
    <text evidence="8">The sequence shown here is derived from an EMBL/GenBank/DDBJ whole genome shotgun (WGS) entry which is preliminary data.</text>
</comment>
<dbReference type="EC" id="2.5.1.-" evidence="4"/>
<evidence type="ECO:0000313" key="9">
    <source>
        <dbReference type="Proteomes" id="UP000183471"/>
    </source>
</evidence>
<reference evidence="8 9" key="1">
    <citation type="submission" date="2016-10" db="EMBL/GenBank/DDBJ databases">
        <authorList>
            <person name="Varghese N."/>
            <person name="Submissions S."/>
        </authorList>
    </citation>
    <scope>NUCLEOTIDE SEQUENCE [LARGE SCALE GENOMIC DNA]</scope>
    <source>
        <strain evidence="8 9">Nl1</strain>
    </source>
</reference>
<dbReference type="InterPro" id="IPR036451">
    <property type="entry name" value="CblAdoTrfase-like_sf"/>
</dbReference>
<feature type="domain" description="Cobalamin adenosyltransferase-like" evidence="7">
    <location>
        <begin position="8"/>
        <end position="165"/>
    </location>
</feature>